<organism evidence="1 2">
    <name type="scientific">Ignatzschineria indica</name>
    <dbReference type="NCBI Taxonomy" id="472583"/>
    <lineage>
        <taxon>Bacteria</taxon>
        <taxon>Pseudomonadati</taxon>
        <taxon>Pseudomonadota</taxon>
        <taxon>Gammaproteobacteria</taxon>
        <taxon>Cardiobacteriales</taxon>
        <taxon>Ignatzschineriaceae</taxon>
        <taxon>Ignatzschineria</taxon>
    </lineage>
</organism>
<name>A0A2U2ANF4_9GAMM</name>
<gene>
    <name evidence="1" type="ORF">DC082_04000</name>
</gene>
<dbReference type="RefSeq" id="WP_109235852.1">
    <property type="nucleotide sequence ID" value="NZ_BMXZ01000001.1"/>
</dbReference>
<evidence type="ECO:0000313" key="1">
    <source>
        <dbReference type="EMBL" id="PWD84697.1"/>
    </source>
</evidence>
<accession>A0A2U2ANF4</accession>
<comment type="caution">
    <text evidence="1">The sequence shown here is derived from an EMBL/GenBank/DDBJ whole genome shotgun (WGS) entry which is preliminary data.</text>
</comment>
<evidence type="ECO:0000313" key="2">
    <source>
        <dbReference type="Proteomes" id="UP000244948"/>
    </source>
</evidence>
<keyword evidence="2" id="KW-1185">Reference proteome</keyword>
<dbReference type="AlphaFoldDB" id="A0A2U2ANF4"/>
<dbReference type="EMBL" id="QEWR01000002">
    <property type="protein sequence ID" value="PWD84697.1"/>
    <property type="molecule type" value="Genomic_DNA"/>
</dbReference>
<protein>
    <submittedName>
        <fullName evidence="1">Uncharacterized protein</fullName>
    </submittedName>
</protein>
<proteinExistence type="predicted"/>
<dbReference type="Proteomes" id="UP000244948">
    <property type="component" value="Unassembled WGS sequence"/>
</dbReference>
<reference evidence="1 2" key="1">
    <citation type="journal article" date="2018" name="Genome Announc.">
        <title>Ignatzschineria cameli sp. nov., isolated from necrotic foot tissue of dromedaries (Camelus dromedarius) and associated maggots (Wohlfahrtia species) in Dubai.</title>
        <authorList>
            <person name="Tsang C.C."/>
            <person name="Tang J.Y."/>
            <person name="Fong J.Y."/>
            <person name="Kinne J."/>
            <person name="Lee H.H."/>
            <person name="Joseph M."/>
            <person name="Jose S."/>
            <person name="Schuster R.K."/>
            <person name="Tang Y."/>
            <person name="Sivakumar S."/>
            <person name="Chen J.H."/>
            <person name="Teng J.L."/>
            <person name="Lau S.K."/>
            <person name="Wernery U."/>
            <person name="Woo P.C."/>
        </authorList>
    </citation>
    <scope>NUCLEOTIDE SEQUENCE [LARGE SCALE GENOMIC DNA]</scope>
    <source>
        <strain evidence="1 2">KCTC 22643</strain>
    </source>
</reference>
<sequence>MMASLARLITRSTLQATLLILITLLSLSSITEAKGKVKETPADRIANAYLFYCQQEEIANDDYCQCVANVYRDNLPTIPLDKREEKFLIVALSGKLSYANIKESDFPFIENLMEKIDDPRFEEGFAHCAAYNEELFIEEVEEINENDSPMSADQIRAIEEIEAIEMEEMDDEEIYQ</sequence>